<dbReference type="Proteomes" id="UP001597110">
    <property type="component" value="Unassembled WGS sequence"/>
</dbReference>
<dbReference type="InterPro" id="IPR013406">
    <property type="entry name" value="CHP02574_addiction_mod"/>
</dbReference>
<dbReference type="Pfam" id="PF09720">
    <property type="entry name" value="Unstab_antitox"/>
    <property type="match status" value="1"/>
</dbReference>
<proteinExistence type="predicted"/>
<protein>
    <submittedName>
        <fullName evidence="1">Addiction module protein</fullName>
    </submittedName>
</protein>
<accession>A0ABW2YEU2</accession>
<evidence type="ECO:0000313" key="1">
    <source>
        <dbReference type="EMBL" id="MFD0726156.1"/>
    </source>
</evidence>
<evidence type="ECO:0000313" key="2">
    <source>
        <dbReference type="Proteomes" id="UP001597110"/>
    </source>
</evidence>
<dbReference type="EMBL" id="JBHTIF010000001">
    <property type="protein sequence ID" value="MFD0726156.1"/>
    <property type="molecule type" value="Genomic_DNA"/>
</dbReference>
<gene>
    <name evidence="1" type="ORF">ACFQ0E_11195</name>
</gene>
<sequence>MSLPVEKIAELALALSSDARALLADRLVESLDPLTDDDIRAAWIDESRARLDALRSGEVQAIPRDEALARIRTRLK</sequence>
<keyword evidence="2" id="KW-1185">Reference proteome</keyword>
<name>A0ABW2YEU2_9GAMM</name>
<reference evidence="2" key="1">
    <citation type="journal article" date="2019" name="Int. J. Syst. Evol. Microbiol.">
        <title>The Global Catalogue of Microorganisms (GCM) 10K type strain sequencing project: providing services to taxonomists for standard genome sequencing and annotation.</title>
        <authorList>
            <consortium name="The Broad Institute Genomics Platform"/>
            <consortium name="The Broad Institute Genome Sequencing Center for Infectious Disease"/>
            <person name="Wu L."/>
            <person name="Ma J."/>
        </authorList>
    </citation>
    <scope>NUCLEOTIDE SEQUENCE [LARGE SCALE GENOMIC DNA]</scope>
    <source>
        <strain evidence="2">CCUG 55585</strain>
    </source>
</reference>
<comment type="caution">
    <text evidence="1">The sequence shown here is derived from an EMBL/GenBank/DDBJ whole genome shotgun (WGS) entry which is preliminary data.</text>
</comment>
<dbReference type="RefSeq" id="WP_386823714.1">
    <property type="nucleotide sequence ID" value="NZ_JBHTIF010000001.1"/>
</dbReference>
<organism evidence="1 2">
    <name type="scientific">Lysobacter brunescens</name>
    <dbReference type="NCBI Taxonomy" id="262323"/>
    <lineage>
        <taxon>Bacteria</taxon>
        <taxon>Pseudomonadati</taxon>
        <taxon>Pseudomonadota</taxon>
        <taxon>Gammaproteobacteria</taxon>
        <taxon>Lysobacterales</taxon>
        <taxon>Lysobacteraceae</taxon>
        <taxon>Lysobacter</taxon>
    </lineage>
</organism>